<dbReference type="Pfam" id="PF04832">
    <property type="entry name" value="SOUL"/>
    <property type="match status" value="1"/>
</dbReference>
<dbReference type="AlphaFoldDB" id="A0A1X9NG51"/>
<protein>
    <recommendedName>
        <fullName evidence="3">Heme-binding protein</fullName>
    </recommendedName>
</protein>
<dbReference type="PANTHER" id="PTHR11220">
    <property type="entry name" value="HEME-BINDING PROTEIN-RELATED"/>
    <property type="match status" value="1"/>
</dbReference>
<dbReference type="STRING" id="716816.BST96_15435"/>
<evidence type="ECO:0000313" key="2">
    <source>
        <dbReference type="Proteomes" id="UP000193450"/>
    </source>
</evidence>
<gene>
    <name evidence="1" type="ORF">BST96_15435</name>
</gene>
<dbReference type="PANTHER" id="PTHR11220:SF58">
    <property type="entry name" value="SOUL HEME-BINDING FAMILY PROTEIN"/>
    <property type="match status" value="1"/>
</dbReference>
<accession>A0A1X9NG51</accession>
<dbReference type="InterPro" id="IPR006917">
    <property type="entry name" value="SOUL_heme-bd"/>
</dbReference>
<dbReference type="KEGG" id="osg:BST96_15435"/>
<dbReference type="EMBL" id="CP019343">
    <property type="protein sequence ID" value="ARN75382.1"/>
    <property type="molecule type" value="Genomic_DNA"/>
</dbReference>
<dbReference type="Gene3D" id="3.20.80.10">
    <property type="entry name" value="Regulatory factor, effector binding domain"/>
    <property type="match status" value="1"/>
</dbReference>
<organism evidence="1 2">
    <name type="scientific">Oceanicoccus sagamiensis</name>
    <dbReference type="NCBI Taxonomy" id="716816"/>
    <lineage>
        <taxon>Bacteria</taxon>
        <taxon>Pseudomonadati</taxon>
        <taxon>Pseudomonadota</taxon>
        <taxon>Gammaproteobacteria</taxon>
        <taxon>Cellvibrionales</taxon>
        <taxon>Spongiibacteraceae</taxon>
        <taxon>Oceanicoccus</taxon>
    </lineage>
</organism>
<keyword evidence="2" id="KW-1185">Reference proteome</keyword>
<name>A0A1X9NG51_9GAMM</name>
<dbReference type="Proteomes" id="UP000193450">
    <property type="component" value="Chromosome"/>
</dbReference>
<dbReference type="InterPro" id="IPR011256">
    <property type="entry name" value="Reg_factor_effector_dom_sf"/>
</dbReference>
<reference evidence="1 2" key="1">
    <citation type="submission" date="2016-11" db="EMBL/GenBank/DDBJ databases">
        <title>Trade-off between light-utilization and light-protection in marine flavobacteria.</title>
        <authorList>
            <person name="Kumagai Y."/>
        </authorList>
    </citation>
    <scope>NUCLEOTIDE SEQUENCE [LARGE SCALE GENOMIC DNA]</scope>
    <source>
        <strain evidence="1 2">NBRC 107125</strain>
    </source>
</reference>
<evidence type="ECO:0000313" key="1">
    <source>
        <dbReference type="EMBL" id="ARN75382.1"/>
    </source>
</evidence>
<dbReference type="SUPFAM" id="SSF55136">
    <property type="entry name" value="Probable bacterial effector-binding domain"/>
    <property type="match status" value="1"/>
</dbReference>
<proteinExistence type="predicted"/>
<sequence length="185" mass="20705">MASNTEQPKYQTLEKNGNIEIRRYQPMIMAVTYSSRGGGFQQLAGYIFGGNESNQKIAMTAPVANQATDEGWQTAFMMPSQYQLTDLPEPESDNIQFIEVPARTMAVIVFPGWVNRSSVNKNRQALQDYLQEQGIETEGEPIINQYNDPWTPAARRTNEIQLQLSGEAHWAPASTDARQETAAAM</sequence>
<evidence type="ECO:0008006" key="3">
    <source>
        <dbReference type="Google" id="ProtNLM"/>
    </source>
</evidence>